<dbReference type="Pfam" id="PF01390">
    <property type="entry name" value="SEA"/>
    <property type="match status" value="1"/>
</dbReference>
<dbReference type="AlphaFoldDB" id="R4GAP0"/>
<reference evidence="3" key="3">
    <citation type="submission" date="2025-09" db="UniProtKB">
        <authorList>
            <consortium name="Ensembl"/>
        </authorList>
    </citation>
    <scope>IDENTIFICATION</scope>
</reference>
<reference evidence="3" key="2">
    <citation type="submission" date="2025-08" db="UniProtKB">
        <authorList>
            <consortium name="Ensembl"/>
        </authorList>
    </citation>
    <scope>IDENTIFICATION</scope>
</reference>
<feature type="transmembrane region" description="Helical" evidence="1">
    <location>
        <begin position="259"/>
        <end position="280"/>
    </location>
</feature>
<sequence length="328" mass="36503">MPLYGVKFYLPACLNGGSHDGTKCICRDNLFYGPKCEFPVEDIPLKVETVPVTVEANVKITNKNLTSALKNKSSEEYKILEKDFKKEMNFFYKDVPGYRDVEILNLMSGSIIVNHKVIIEAIINNNINNIDEVLQTVTEAVWQSAVAINSSQENCTRDNATFCFSAKPEDFGNAATNFSAEELCKATIGHQYSAYYYANTTTGILQCMSNCSKDSSFAINCYYGVCQLSESGPQCNCNDMDAFWYTSSHCQTRIQKKDFGLAFALAAVVLISTILAIFLFRAKRRKSASTSESDKDAIWCEDDEEATWVPPGGISIINEAAWDGKNSF</sequence>
<accession>R4GAP0</accession>
<evidence type="ECO:0000313" key="4">
    <source>
        <dbReference type="Proteomes" id="UP000001646"/>
    </source>
</evidence>
<dbReference type="PANTHER" id="PTHR37999">
    <property type="entry name" value="MUCIN-17"/>
    <property type="match status" value="1"/>
</dbReference>
<dbReference type="PANTHER" id="PTHR37999:SF2">
    <property type="entry name" value="MUCIN-17"/>
    <property type="match status" value="1"/>
</dbReference>
<dbReference type="InterPro" id="IPR053311">
    <property type="entry name" value="Mucosal_Integrity_Assoc"/>
</dbReference>
<proteinExistence type="predicted"/>
<gene>
    <name evidence="3" type="primary">LOC100558612</name>
</gene>
<name>R4GAP0_ANOCA</name>
<keyword evidence="1" id="KW-0472">Membrane</keyword>
<dbReference type="PROSITE" id="PS50024">
    <property type="entry name" value="SEA"/>
    <property type="match status" value="1"/>
</dbReference>
<dbReference type="Bgee" id="ENSACAG00000029184">
    <property type="expression patterns" value="Expressed in ovary and 2 other cell types or tissues"/>
</dbReference>
<dbReference type="InParanoid" id="R4GAP0"/>
<dbReference type="HOGENOM" id="CLU_034264_1_0_1"/>
<organism evidence="3 4">
    <name type="scientific">Anolis carolinensis</name>
    <name type="common">Green anole</name>
    <name type="synonym">American chameleon</name>
    <dbReference type="NCBI Taxonomy" id="28377"/>
    <lineage>
        <taxon>Eukaryota</taxon>
        <taxon>Metazoa</taxon>
        <taxon>Chordata</taxon>
        <taxon>Craniata</taxon>
        <taxon>Vertebrata</taxon>
        <taxon>Euteleostomi</taxon>
        <taxon>Lepidosauria</taxon>
        <taxon>Squamata</taxon>
        <taxon>Bifurcata</taxon>
        <taxon>Unidentata</taxon>
        <taxon>Episquamata</taxon>
        <taxon>Toxicofera</taxon>
        <taxon>Iguania</taxon>
        <taxon>Dactyloidae</taxon>
        <taxon>Anolis</taxon>
    </lineage>
</organism>
<dbReference type="SUPFAM" id="SSF82671">
    <property type="entry name" value="SEA domain"/>
    <property type="match status" value="1"/>
</dbReference>
<evidence type="ECO:0000259" key="2">
    <source>
        <dbReference type="PROSITE" id="PS50024"/>
    </source>
</evidence>
<evidence type="ECO:0000313" key="3">
    <source>
        <dbReference type="Ensembl" id="ENSACAP00000022342.2"/>
    </source>
</evidence>
<dbReference type="Proteomes" id="UP000001646">
    <property type="component" value="Chromosome 6"/>
</dbReference>
<dbReference type="Gene3D" id="3.30.70.960">
    <property type="entry name" value="SEA domain"/>
    <property type="match status" value="1"/>
</dbReference>
<feature type="domain" description="SEA" evidence="2">
    <location>
        <begin position="50"/>
        <end position="168"/>
    </location>
</feature>
<dbReference type="InterPro" id="IPR036364">
    <property type="entry name" value="SEA_dom_sf"/>
</dbReference>
<protein>
    <recommendedName>
        <fullName evidence="2">SEA domain-containing protein</fullName>
    </recommendedName>
</protein>
<dbReference type="STRING" id="28377.ENSACAP00000022342"/>
<dbReference type="Ensembl" id="ENSACAT00000029759.2">
    <property type="protein sequence ID" value="ENSACAP00000022342.2"/>
    <property type="gene ID" value="ENSACAG00000029184.2"/>
</dbReference>
<keyword evidence="1" id="KW-1133">Transmembrane helix</keyword>
<dbReference type="SMART" id="SM00200">
    <property type="entry name" value="SEA"/>
    <property type="match status" value="1"/>
</dbReference>
<dbReference type="GeneTree" id="ENSGT01140000282779"/>
<dbReference type="InterPro" id="IPR000082">
    <property type="entry name" value="SEA_dom"/>
</dbReference>
<keyword evidence="4" id="KW-1185">Reference proteome</keyword>
<dbReference type="eggNOG" id="ENOG502S1MW">
    <property type="taxonomic scope" value="Eukaryota"/>
</dbReference>
<reference evidence="3 4" key="1">
    <citation type="submission" date="2009-12" db="EMBL/GenBank/DDBJ databases">
        <title>The Genome Sequence of Anolis carolinensis (Green Anole Lizard).</title>
        <authorList>
            <consortium name="The Genome Sequencing Platform"/>
            <person name="Di Palma F."/>
            <person name="Alfoldi J."/>
            <person name="Heiman D."/>
            <person name="Young S."/>
            <person name="Grabherr M."/>
            <person name="Johnson J."/>
            <person name="Lander E.S."/>
            <person name="Lindblad-Toh K."/>
        </authorList>
    </citation>
    <scope>NUCLEOTIDE SEQUENCE [LARGE SCALE GENOMIC DNA]</scope>
    <source>
        <strain evidence="3 4">JBL SC #1</strain>
    </source>
</reference>
<evidence type="ECO:0000256" key="1">
    <source>
        <dbReference type="SAM" id="Phobius"/>
    </source>
</evidence>
<keyword evidence="1" id="KW-0812">Transmembrane</keyword>